<dbReference type="Gene3D" id="1.10.8.60">
    <property type="match status" value="1"/>
</dbReference>
<proteinExistence type="predicted"/>
<dbReference type="NCBIfam" id="TIGR03420">
    <property type="entry name" value="DnaA_homol_Hda"/>
    <property type="match status" value="1"/>
</dbReference>
<dbReference type="InterPro" id="IPR013317">
    <property type="entry name" value="DnaA_dom"/>
</dbReference>
<dbReference type="AlphaFoldDB" id="A0A0M4NXI3"/>
<sequence>MKQLGLPISLNSKMLLSNFSLDKNQALLAFIDDLFAQERPSVVFISGDKSSGKTHLLQGCIFKALEQGLQAVYLDIKQALPNDFLNTLADYDWVCIDNIDQLDSTQQQELFDLYNQIKQTKTKLIVSASTLPGELTLLTDLKTRLSLAVVYRLEQLDDQEKIDLIQRKMQDRNLEIDDKVYAYLFKVFSRDLSVVLLAIDQLDQESLRQKNPISIPFVKKILKI</sequence>
<dbReference type="STRING" id="1705394.SP60_05750"/>
<dbReference type="GO" id="GO:0032297">
    <property type="term" value="P:negative regulation of DNA-templated DNA replication initiation"/>
    <property type="evidence" value="ECO:0007669"/>
    <property type="project" value="InterPro"/>
</dbReference>
<protein>
    <submittedName>
        <fullName evidence="3">Chromosomal replication initiator protein DnaA</fullName>
    </submittedName>
</protein>
<dbReference type="PANTHER" id="PTHR30050">
    <property type="entry name" value="CHROMOSOMAL REPLICATION INITIATOR PROTEIN DNAA"/>
    <property type="match status" value="1"/>
</dbReference>
<keyword evidence="4" id="KW-1185">Reference proteome</keyword>
<dbReference type="GO" id="GO:0005886">
    <property type="term" value="C:plasma membrane"/>
    <property type="evidence" value="ECO:0007669"/>
    <property type="project" value="TreeGrafter"/>
</dbReference>
<dbReference type="Pfam" id="PF22688">
    <property type="entry name" value="Hda_lid"/>
    <property type="match status" value="1"/>
</dbReference>
<gene>
    <name evidence="3" type="ORF">SP60_05750</name>
</gene>
<dbReference type="EMBL" id="CP010552">
    <property type="protein sequence ID" value="ALE52752.1"/>
    <property type="molecule type" value="Genomic_DNA"/>
</dbReference>
<organism evidence="3 4">
    <name type="scientific">Candidatus Thioglobus autotrophicus</name>
    <dbReference type="NCBI Taxonomy" id="1705394"/>
    <lineage>
        <taxon>Bacteria</taxon>
        <taxon>Pseudomonadati</taxon>
        <taxon>Pseudomonadota</taxon>
        <taxon>Gammaproteobacteria</taxon>
        <taxon>Candidatus Pseudothioglobaceae</taxon>
        <taxon>Candidatus Thioglobus</taxon>
    </lineage>
</organism>
<evidence type="ECO:0000313" key="3">
    <source>
        <dbReference type="EMBL" id="ALE52752.1"/>
    </source>
</evidence>
<dbReference type="Proteomes" id="UP000058020">
    <property type="component" value="Chromosome"/>
</dbReference>
<accession>A0A0M4NXI3</accession>
<evidence type="ECO:0000259" key="1">
    <source>
        <dbReference type="Pfam" id="PF00308"/>
    </source>
</evidence>
<evidence type="ECO:0000259" key="2">
    <source>
        <dbReference type="Pfam" id="PF22688"/>
    </source>
</evidence>
<feature type="domain" description="Hda lid" evidence="2">
    <location>
        <begin position="158"/>
        <end position="222"/>
    </location>
</feature>
<dbReference type="PANTHER" id="PTHR30050:SF5">
    <property type="entry name" value="DNAA REGULATORY INACTIVATOR HDA"/>
    <property type="match status" value="1"/>
</dbReference>
<reference evidence="3 4" key="1">
    <citation type="journal article" date="2015" name="Genome Announc.">
        <title>Genome Sequence of 'Candidatus Thioglobus autotrophica' Strain EF1, a Chemoautotroph from the SUP05 Clade of Marine Gammaproteobacteria.</title>
        <authorList>
            <person name="Shah V."/>
            <person name="Morris R.M."/>
        </authorList>
    </citation>
    <scope>NUCLEOTIDE SEQUENCE [LARGE SCALE GENOMIC DNA]</scope>
    <source>
        <strain evidence="3 4">EF1</strain>
    </source>
</reference>
<dbReference type="OrthoDB" id="9784878at2"/>
<dbReference type="InterPro" id="IPR027417">
    <property type="entry name" value="P-loop_NTPase"/>
</dbReference>
<feature type="domain" description="Chromosomal replication initiator protein DnaA ATPAse" evidence="1">
    <location>
        <begin position="41"/>
        <end position="149"/>
    </location>
</feature>
<dbReference type="Gene3D" id="3.40.50.300">
    <property type="entry name" value="P-loop containing nucleotide triphosphate hydrolases"/>
    <property type="match status" value="1"/>
</dbReference>
<dbReference type="Pfam" id="PF00308">
    <property type="entry name" value="Bac_DnaA"/>
    <property type="match status" value="1"/>
</dbReference>
<dbReference type="InterPro" id="IPR017788">
    <property type="entry name" value="Hda"/>
</dbReference>
<evidence type="ECO:0000313" key="4">
    <source>
        <dbReference type="Proteomes" id="UP000058020"/>
    </source>
</evidence>
<dbReference type="KEGG" id="tho:SP60_05750"/>
<dbReference type="InterPro" id="IPR055199">
    <property type="entry name" value="Hda_lid"/>
</dbReference>
<dbReference type="GO" id="GO:0006270">
    <property type="term" value="P:DNA replication initiation"/>
    <property type="evidence" value="ECO:0007669"/>
    <property type="project" value="TreeGrafter"/>
</dbReference>
<name>A0A0M4NXI3_9GAMM</name>
<dbReference type="SUPFAM" id="SSF52540">
    <property type="entry name" value="P-loop containing nucleoside triphosphate hydrolases"/>
    <property type="match status" value="1"/>
</dbReference>
<dbReference type="RefSeq" id="WP_053951720.1">
    <property type="nucleotide sequence ID" value="NZ_CP010552.1"/>
</dbReference>
<dbReference type="GO" id="GO:0003688">
    <property type="term" value="F:DNA replication origin binding"/>
    <property type="evidence" value="ECO:0007669"/>
    <property type="project" value="TreeGrafter"/>
</dbReference>